<reference evidence="1" key="1">
    <citation type="submission" date="2024-02" db="EMBL/GenBank/DDBJ databases">
        <title>Metagenome Assembled Genome of Zalaria obscura JY119.</title>
        <authorList>
            <person name="Vighnesh L."/>
            <person name="Jagadeeshwari U."/>
            <person name="Venkata Ramana C."/>
            <person name="Sasikala C."/>
        </authorList>
    </citation>
    <scope>NUCLEOTIDE SEQUENCE</scope>
    <source>
        <strain evidence="1">JY119</strain>
    </source>
</reference>
<dbReference type="EMBL" id="JAMKPW020000001">
    <property type="protein sequence ID" value="KAK8222046.1"/>
    <property type="molecule type" value="Genomic_DNA"/>
</dbReference>
<accession>A0ACC3SPC6</accession>
<gene>
    <name evidence="1" type="ORF">M8818_000214</name>
</gene>
<organism evidence="1 2">
    <name type="scientific">Zalaria obscura</name>
    <dbReference type="NCBI Taxonomy" id="2024903"/>
    <lineage>
        <taxon>Eukaryota</taxon>
        <taxon>Fungi</taxon>
        <taxon>Dikarya</taxon>
        <taxon>Ascomycota</taxon>
        <taxon>Pezizomycotina</taxon>
        <taxon>Dothideomycetes</taxon>
        <taxon>Dothideomycetidae</taxon>
        <taxon>Dothideales</taxon>
        <taxon>Zalariaceae</taxon>
        <taxon>Zalaria</taxon>
    </lineage>
</organism>
<proteinExistence type="predicted"/>
<dbReference type="Proteomes" id="UP001320706">
    <property type="component" value="Unassembled WGS sequence"/>
</dbReference>
<evidence type="ECO:0000313" key="2">
    <source>
        <dbReference type="Proteomes" id="UP001320706"/>
    </source>
</evidence>
<evidence type="ECO:0000313" key="1">
    <source>
        <dbReference type="EMBL" id="KAK8222046.1"/>
    </source>
</evidence>
<sequence>MAAKPVRLHQTIRNLNILAPTSCLRQPTLPSSSSRLSPARPASKYGYCRPLNAYFSWQARSLKQQDNNQNGIETATSPAQAAAAKKSSKRKAARTQATTSLRRVAVEAQRSHDDFIKGTGKRRFVDPDADTKEVTAYCVAEQYNIPIARRQLVRERYEIDPFNTGLYPQVIHVQTPNYLARDEDGLEKAQGPGDIFVFPSGTVAMWNVPERVQHDMVNRILLPAAENPHLDALEAEDLDYLEDPSRDSSQIIGETIILGTKPSDSTPTDSESSASTDNPRTNDMDAILAKIAFSSGLARSTKLAVLENLLDSYFVSTRHIPTLLSRGQRLNFTRSFILRKTGELLSIRAQLNLYSELTDSLPDLFWDSPSSLGLSAYYDEVGRALDVGVRIKVLNERMDYASEIASVLRERLSEKHSTGLEWLIIFLISVEVGFELWRIGRERREAAEVDSTEALLRRWLLAQEEKRLREG</sequence>
<name>A0ACC3SPC6_9PEZI</name>
<comment type="caution">
    <text evidence="1">The sequence shown here is derived from an EMBL/GenBank/DDBJ whole genome shotgun (WGS) entry which is preliminary data.</text>
</comment>
<protein>
    <submittedName>
        <fullName evidence="1">Uncharacterized protein</fullName>
    </submittedName>
</protein>
<keyword evidence="2" id="KW-1185">Reference proteome</keyword>